<feature type="transmembrane region" description="Helical" evidence="1">
    <location>
        <begin position="7"/>
        <end position="28"/>
    </location>
</feature>
<keyword evidence="1" id="KW-1133">Transmembrane helix</keyword>
<organism evidence="2 3">
    <name type="scientific">Moraxella catarrhalis</name>
    <name type="common">Branhamella catarrhalis</name>
    <dbReference type="NCBI Taxonomy" id="480"/>
    <lineage>
        <taxon>Bacteria</taxon>
        <taxon>Pseudomonadati</taxon>
        <taxon>Pseudomonadota</taxon>
        <taxon>Gammaproteobacteria</taxon>
        <taxon>Moraxellales</taxon>
        <taxon>Moraxellaceae</taxon>
        <taxon>Moraxella</taxon>
    </lineage>
</organism>
<evidence type="ECO:0000256" key="1">
    <source>
        <dbReference type="SAM" id="Phobius"/>
    </source>
</evidence>
<name>A0A3Q9GFB3_MORCA</name>
<evidence type="ECO:0000313" key="3">
    <source>
        <dbReference type="Proteomes" id="UP000280228"/>
    </source>
</evidence>
<evidence type="ECO:0000313" key="2">
    <source>
        <dbReference type="EMBL" id="AZQ92850.1"/>
    </source>
</evidence>
<reference evidence="2 3" key="1">
    <citation type="submission" date="2018-12" db="EMBL/GenBank/DDBJ databases">
        <title>Persistence of Moraxella catarrhalis in Chronic Obstructive Pulmonary Disease and Regulation of the Hag/MID Adhesin.</title>
        <authorList>
            <person name="Murphy T."/>
            <person name="Zhao X."/>
            <person name="Vyas G."/>
            <person name="Aluvathingal J."/>
            <person name="Nadendla S."/>
            <person name="Tallon L."/>
            <person name="Tettelin H."/>
        </authorList>
    </citation>
    <scope>NUCLEOTIDE SEQUENCE [LARGE SCALE GENOMIC DNA]</scope>
    <source>
        <strain evidence="2 3">46P58B1</strain>
    </source>
</reference>
<keyword evidence="1" id="KW-0812">Transmembrane</keyword>
<dbReference type="EMBL" id="CP034662">
    <property type="protein sequence ID" value="AZQ92850.1"/>
    <property type="molecule type" value="Genomic_DNA"/>
</dbReference>
<proteinExistence type="predicted"/>
<dbReference type="AlphaFoldDB" id="A0A3Q9GFB3"/>
<protein>
    <submittedName>
        <fullName evidence="2">Uncharacterized protein</fullName>
    </submittedName>
</protein>
<sequence length="41" mass="4814">MKKARNNLWVLFITNTGEAVAFACFILTKRYDEAVQQLFFD</sequence>
<gene>
    <name evidence="2" type="ORF">EJK53_1173</name>
</gene>
<dbReference type="Proteomes" id="UP000280228">
    <property type="component" value="Chromosome"/>
</dbReference>
<accession>A0A3Q9GFB3</accession>
<keyword evidence="1" id="KW-0472">Membrane</keyword>